<name>A0A8J8WD34_9EURO</name>
<sequence>MSKPDSGKGNTSARQQTRVERIVQNRLYTSLGITDATVQASINALLREIYDAGVGDLRSSVRRELVRQEIRDRMDRMPDAIQNHTLARQAVVENLYQIFKSLQSRWHKEGTSTANDKTLDSTITTKQPITKQSTTQQPSATQQTQTQEPAAPTNPNELFDYSRPAVVPDADVQIIVHDRPAQPLPIRLSDLMQNANDPVNRSRNGDWINALSLRLGNLRQGLASEGYVDEGSALWWSPHALETLDPTTLAAPQDGETRLSSLNLVSTLIRTITLFYPQYRTPAPQDSQSSALARPSFTIIVRPQEVNGGVLGLQQPGVARPGSLERVTKVIKSTSKVPSSRWAPYPSRGADTNSVDRLDTGRKSSRQPRSSLFSKAPPFGPDTAPANKAPPASKSSLFSVKTANPPQSRKIPSAIKSSLFSSRTPDVSKQAHQTKTSFPRPEARVQNLFRRSAWNPKVPQSTTKVSNAPANQGATSILPGPSGMNLTSLGTTNTLNDTQQLHNTLATPRYQTTVFPPRPLQSSIDVTRKRAFAHEQQNQVDNGEQLTALQRMPEATVSNGFTNQERPLGITANVSGNATQEQSRRLSLSREDVFGPIGRAWVGVPEQQMPPVIQREIASRRVSAEITQGTERLVLAGLPEPAPKIPWPPVVIPKQLKVPITDDQQIRARRERRRRFSEYRSRADRSSSPDSQDSPRKKRRLTSGASSSGSSPSLARKAPRGVRSLPNSGERTTILEIGRVTADLNRLSTEPPPSPKKKRALSSCNAN</sequence>
<feature type="compositionally biased region" description="Low complexity" evidence="1">
    <location>
        <begin position="130"/>
        <end position="153"/>
    </location>
</feature>
<feature type="compositionally biased region" description="Low complexity" evidence="1">
    <location>
        <begin position="384"/>
        <end position="396"/>
    </location>
</feature>
<feature type="compositionally biased region" description="Polar residues" evidence="1">
    <location>
        <begin position="415"/>
        <end position="437"/>
    </location>
</feature>
<feature type="compositionally biased region" description="Low complexity" evidence="1">
    <location>
        <begin position="703"/>
        <end position="713"/>
    </location>
</feature>
<comment type="caution">
    <text evidence="2">The sequence shown here is derived from an EMBL/GenBank/DDBJ whole genome shotgun (WGS) entry which is preliminary data.</text>
</comment>
<protein>
    <submittedName>
        <fullName evidence="2">Uncharacterized protein</fullName>
    </submittedName>
</protein>
<feature type="region of interest" description="Disordered" evidence="1">
    <location>
        <begin position="458"/>
        <end position="482"/>
    </location>
</feature>
<dbReference type="AlphaFoldDB" id="A0A8J8WD34"/>
<organism evidence="2 3">
    <name type="scientific">Penicillium ucsense</name>
    <dbReference type="NCBI Taxonomy" id="2839758"/>
    <lineage>
        <taxon>Eukaryota</taxon>
        <taxon>Fungi</taxon>
        <taxon>Dikarya</taxon>
        <taxon>Ascomycota</taxon>
        <taxon>Pezizomycotina</taxon>
        <taxon>Eurotiomycetes</taxon>
        <taxon>Eurotiomycetidae</taxon>
        <taxon>Eurotiales</taxon>
        <taxon>Aspergillaceae</taxon>
        <taxon>Penicillium</taxon>
    </lineage>
</organism>
<keyword evidence="3" id="KW-1185">Reference proteome</keyword>
<feature type="compositionally biased region" description="Polar residues" evidence="1">
    <location>
        <begin position="397"/>
        <end position="407"/>
    </location>
</feature>
<accession>A0A8J8WD34</accession>
<dbReference type="Proteomes" id="UP000631181">
    <property type="component" value="Unassembled WGS sequence"/>
</dbReference>
<feature type="compositionally biased region" description="Polar residues" evidence="1">
    <location>
        <begin position="111"/>
        <end position="129"/>
    </location>
</feature>
<feature type="compositionally biased region" description="Basic and acidic residues" evidence="1">
    <location>
        <begin position="676"/>
        <end position="687"/>
    </location>
</feature>
<dbReference type="EMBL" id="WIWV01000196">
    <property type="protein sequence ID" value="KAF7712275.1"/>
    <property type="molecule type" value="Genomic_DNA"/>
</dbReference>
<feature type="region of interest" description="Disordered" evidence="1">
    <location>
        <begin position="662"/>
        <end position="767"/>
    </location>
</feature>
<dbReference type="OrthoDB" id="4352890at2759"/>
<feature type="compositionally biased region" description="Polar residues" evidence="1">
    <location>
        <begin position="458"/>
        <end position="475"/>
    </location>
</feature>
<feature type="region of interest" description="Disordered" evidence="1">
    <location>
        <begin position="335"/>
        <end position="438"/>
    </location>
</feature>
<proteinExistence type="predicted"/>
<evidence type="ECO:0000313" key="3">
    <source>
        <dbReference type="Proteomes" id="UP000631181"/>
    </source>
</evidence>
<evidence type="ECO:0000256" key="1">
    <source>
        <dbReference type="SAM" id="MobiDB-lite"/>
    </source>
</evidence>
<gene>
    <name evidence="2" type="ORF">PECM_003145</name>
</gene>
<reference evidence="2" key="1">
    <citation type="journal article" date="2020" name="Front. Microbiol.">
        <title>Gene regulatory networks of Penicillium echinulatum 2HH and Penicillium oxalicum 114-2 inferred by a computational biology approach.</title>
        <authorList>
            <person name="Lenz A.R."/>
            <person name="Galan-Vasquez E."/>
            <person name="Balbinot E."/>
            <person name="De Abreu F.P."/>
            <person name="De Oliveira N.S."/>
            <person name="Da Rosa L.O."/>
            <person name="De Avila E Silva S."/>
            <person name="Camassola M."/>
            <person name="Dillon A.J.P."/>
            <person name="Perez-Rueda E."/>
        </authorList>
    </citation>
    <scope>NUCLEOTIDE SEQUENCE</scope>
    <source>
        <strain evidence="2">S1M29</strain>
    </source>
</reference>
<feature type="region of interest" description="Disordered" evidence="1">
    <location>
        <begin position="107"/>
        <end position="161"/>
    </location>
</feature>
<evidence type="ECO:0000313" key="2">
    <source>
        <dbReference type="EMBL" id="KAF7712275.1"/>
    </source>
</evidence>